<comment type="similarity">
    <text evidence="1">Belongs to the cytochrome b5 family. MAPR subfamily.</text>
</comment>
<sequence>MSGATAETTSSQESSFLSTIVTEIFQSPLNIALLGLIIFLVYRIIKSRQDENTPMPESESLPSLKKRDFTVQELKQYDGNQEDGRVLLAVNGKVYDVTKGKRFYGPGGPYAAFAGRDASRGLATFNVTGGDQYDDLSDLSTLEMDSVREWETQFNEKYEYVGRLLKPGEQPNNYSDEEDESNAEKSKDD</sequence>
<organism evidence="5 6">
    <name type="scientific">Hypothenemus hampei</name>
    <name type="common">Coffee berry borer</name>
    <dbReference type="NCBI Taxonomy" id="57062"/>
    <lineage>
        <taxon>Eukaryota</taxon>
        <taxon>Metazoa</taxon>
        <taxon>Ecdysozoa</taxon>
        <taxon>Arthropoda</taxon>
        <taxon>Hexapoda</taxon>
        <taxon>Insecta</taxon>
        <taxon>Pterygota</taxon>
        <taxon>Neoptera</taxon>
        <taxon>Endopterygota</taxon>
        <taxon>Coleoptera</taxon>
        <taxon>Polyphaga</taxon>
        <taxon>Cucujiformia</taxon>
        <taxon>Curculionidae</taxon>
        <taxon>Scolytinae</taxon>
        <taxon>Hypothenemus</taxon>
    </lineage>
</organism>
<dbReference type="FunFam" id="3.10.120.10:FF:000003">
    <property type="entry name" value="membrane-associated progesterone receptor component 1"/>
    <property type="match status" value="1"/>
</dbReference>
<feature type="domain" description="Cytochrome b5 heme-binding" evidence="4">
    <location>
        <begin position="69"/>
        <end position="165"/>
    </location>
</feature>
<evidence type="ECO:0000313" key="6">
    <source>
        <dbReference type="Proteomes" id="UP001566132"/>
    </source>
</evidence>
<dbReference type="AlphaFoldDB" id="A0ABD1EZ45"/>
<evidence type="ECO:0000256" key="2">
    <source>
        <dbReference type="SAM" id="MobiDB-lite"/>
    </source>
</evidence>
<feature type="transmembrane region" description="Helical" evidence="3">
    <location>
        <begin position="24"/>
        <end position="45"/>
    </location>
</feature>
<dbReference type="InterPro" id="IPR001199">
    <property type="entry name" value="Cyt_B5-like_heme/steroid-bd"/>
</dbReference>
<keyword evidence="3" id="KW-0472">Membrane</keyword>
<dbReference type="InterPro" id="IPR036400">
    <property type="entry name" value="Cyt_B5-like_heme/steroid_sf"/>
</dbReference>
<dbReference type="EMBL" id="JBDJPC010000004">
    <property type="protein sequence ID" value="KAL1505445.1"/>
    <property type="molecule type" value="Genomic_DNA"/>
</dbReference>
<dbReference type="PANTHER" id="PTHR10281:SF106">
    <property type="entry name" value="IP06960P-RELATED"/>
    <property type="match status" value="1"/>
</dbReference>
<dbReference type="SUPFAM" id="SSF55856">
    <property type="entry name" value="Cytochrome b5-like heme/steroid binding domain"/>
    <property type="match status" value="1"/>
</dbReference>
<feature type="region of interest" description="Disordered" evidence="2">
    <location>
        <begin position="165"/>
        <end position="189"/>
    </location>
</feature>
<keyword evidence="6" id="KW-1185">Reference proteome</keyword>
<keyword evidence="3" id="KW-0812">Transmembrane</keyword>
<dbReference type="Pfam" id="PF00173">
    <property type="entry name" value="Cyt-b5"/>
    <property type="match status" value="1"/>
</dbReference>
<reference evidence="5 6" key="1">
    <citation type="submission" date="2024-05" db="EMBL/GenBank/DDBJ databases">
        <title>Genetic variation in Jamaican populations of the coffee berry borer (Hypothenemus hampei).</title>
        <authorList>
            <person name="Errbii M."/>
            <person name="Myrie A."/>
        </authorList>
    </citation>
    <scope>NUCLEOTIDE SEQUENCE [LARGE SCALE GENOMIC DNA]</scope>
    <source>
        <strain evidence="5">JA-Hopewell-2020-01-JO</strain>
        <tissue evidence="5">Whole body</tissue>
    </source>
</reference>
<protein>
    <recommendedName>
        <fullName evidence="4">Cytochrome b5 heme-binding domain-containing protein</fullName>
    </recommendedName>
</protein>
<proteinExistence type="inferred from homology"/>
<evidence type="ECO:0000313" key="5">
    <source>
        <dbReference type="EMBL" id="KAL1505445.1"/>
    </source>
</evidence>
<dbReference type="PANTHER" id="PTHR10281">
    <property type="entry name" value="MEMBRANE-ASSOCIATED PROGESTERONE RECEPTOR COMPONENT-RELATED"/>
    <property type="match status" value="1"/>
</dbReference>
<evidence type="ECO:0000256" key="3">
    <source>
        <dbReference type="SAM" id="Phobius"/>
    </source>
</evidence>
<keyword evidence="3" id="KW-1133">Transmembrane helix</keyword>
<comment type="caution">
    <text evidence="5">The sequence shown here is derived from an EMBL/GenBank/DDBJ whole genome shotgun (WGS) entry which is preliminary data.</text>
</comment>
<name>A0ABD1EZ45_HYPHA</name>
<accession>A0ABD1EZ45</accession>
<evidence type="ECO:0000259" key="4">
    <source>
        <dbReference type="SMART" id="SM01117"/>
    </source>
</evidence>
<gene>
    <name evidence="5" type="ORF">ABEB36_005013</name>
</gene>
<dbReference type="SMART" id="SM01117">
    <property type="entry name" value="Cyt-b5"/>
    <property type="match status" value="1"/>
</dbReference>
<dbReference type="Gene3D" id="3.10.120.10">
    <property type="entry name" value="Cytochrome b5-like heme/steroid binding domain"/>
    <property type="match status" value="1"/>
</dbReference>
<dbReference type="InterPro" id="IPR050577">
    <property type="entry name" value="MAPR/NEUFC/NENF-like"/>
</dbReference>
<dbReference type="Proteomes" id="UP001566132">
    <property type="component" value="Unassembled WGS sequence"/>
</dbReference>
<evidence type="ECO:0000256" key="1">
    <source>
        <dbReference type="ARBA" id="ARBA00038357"/>
    </source>
</evidence>